<dbReference type="OrthoDB" id="63123at2"/>
<dbReference type="GO" id="GO:0003700">
    <property type="term" value="F:DNA-binding transcription factor activity"/>
    <property type="evidence" value="ECO:0007669"/>
    <property type="project" value="InterPro"/>
</dbReference>
<dbReference type="PANTHER" id="PTHR30126:SF40">
    <property type="entry name" value="HTH-TYPE TRANSCRIPTIONAL REGULATOR GLTR"/>
    <property type="match status" value="1"/>
</dbReference>
<dbReference type="Pfam" id="PF00126">
    <property type="entry name" value="HTH_1"/>
    <property type="match status" value="1"/>
</dbReference>
<keyword evidence="4" id="KW-0804">Transcription</keyword>
<dbReference type="CDD" id="cd05466">
    <property type="entry name" value="PBP2_LTTR_substrate"/>
    <property type="match status" value="1"/>
</dbReference>
<dbReference type="EMBL" id="CP016094">
    <property type="protein sequence ID" value="AOS46164.1"/>
    <property type="molecule type" value="Genomic_DNA"/>
</dbReference>
<keyword evidence="7" id="KW-1185">Reference proteome</keyword>
<dbReference type="RefSeq" id="WP_069963245.1">
    <property type="nucleotide sequence ID" value="NZ_CP016094.1"/>
</dbReference>
<dbReference type="Pfam" id="PF03466">
    <property type="entry name" value="LysR_substrate"/>
    <property type="match status" value="1"/>
</dbReference>
<dbReference type="InterPro" id="IPR036388">
    <property type="entry name" value="WH-like_DNA-bd_sf"/>
</dbReference>
<evidence type="ECO:0000256" key="3">
    <source>
        <dbReference type="ARBA" id="ARBA00023125"/>
    </source>
</evidence>
<dbReference type="SUPFAM" id="SSF46785">
    <property type="entry name" value="Winged helix' DNA-binding domain"/>
    <property type="match status" value="1"/>
</dbReference>
<dbReference type="PANTHER" id="PTHR30126">
    <property type="entry name" value="HTH-TYPE TRANSCRIPTIONAL REGULATOR"/>
    <property type="match status" value="1"/>
</dbReference>
<keyword evidence="2" id="KW-0805">Transcription regulation</keyword>
<dbReference type="PROSITE" id="PS50931">
    <property type="entry name" value="HTH_LYSR"/>
    <property type="match status" value="1"/>
</dbReference>
<name>A0A1D8AZ79_9BACT</name>
<evidence type="ECO:0000259" key="5">
    <source>
        <dbReference type="PROSITE" id="PS50931"/>
    </source>
</evidence>
<dbReference type="InterPro" id="IPR000847">
    <property type="entry name" value="LysR_HTH_N"/>
</dbReference>
<dbReference type="STRING" id="1838286.Verru16b_03261"/>
<evidence type="ECO:0000313" key="6">
    <source>
        <dbReference type="EMBL" id="AOS46164.1"/>
    </source>
</evidence>
<evidence type="ECO:0000313" key="7">
    <source>
        <dbReference type="Proteomes" id="UP000095228"/>
    </source>
</evidence>
<reference evidence="6 7" key="1">
    <citation type="submission" date="2016-06" db="EMBL/GenBank/DDBJ databases">
        <title>Three novel species with peptidoglycan cell walls form the new genus Lacunisphaera gen. nov. in the family Opitutaceae of the verrucomicrobial subdivision 4.</title>
        <authorList>
            <person name="Rast P."/>
            <person name="Gloeckner I."/>
            <person name="Jogler M."/>
            <person name="Boedeker C."/>
            <person name="Jeske O."/>
            <person name="Wiegand S."/>
            <person name="Reinhardt R."/>
            <person name="Schumann P."/>
            <person name="Rohde M."/>
            <person name="Spring S."/>
            <person name="Gloeckner F.O."/>
            <person name="Jogler C."/>
        </authorList>
    </citation>
    <scope>NUCLEOTIDE SEQUENCE [LARGE SCALE GENOMIC DNA]</scope>
    <source>
        <strain evidence="6 7">IG16b</strain>
    </source>
</reference>
<sequence>MKNNVFDTRQLLAFATLARLGSFTRAAQELYLTQGAVSHAIKALEEQAGCRLFERAGRRVALTQSGEQFLRHVEKIMAEMKTARRGLDELSRWGHGRLRLGASTTACQYILPTVLREFKQSFPKCVISIDPGDHARQMEQLLGASIDLALMLEPEGNKELNFVPLFEDEMRFLVAPGHPWAREGRVVREGFAEETLIVYSHTSYTFRLVQDYFRTEDLPLTNILELGSMEAIKELVKIGLGVGMLAPWVARPEIESGALVSLPLGRRKLKRRWGVASLRGRRLSLGEETFVGLCQSVSSEIGGRAVAVA</sequence>
<dbReference type="InterPro" id="IPR005119">
    <property type="entry name" value="LysR_subst-bd"/>
</dbReference>
<proteinExistence type="inferred from homology"/>
<accession>A0A1D8AZ79</accession>
<gene>
    <name evidence="6" type="primary">cmpR_2</name>
    <name evidence="6" type="ORF">Verru16b_03261</name>
</gene>
<dbReference type="Gene3D" id="1.10.10.10">
    <property type="entry name" value="Winged helix-like DNA-binding domain superfamily/Winged helix DNA-binding domain"/>
    <property type="match status" value="1"/>
</dbReference>
<dbReference type="AlphaFoldDB" id="A0A1D8AZ79"/>
<dbReference type="InterPro" id="IPR036390">
    <property type="entry name" value="WH_DNA-bd_sf"/>
</dbReference>
<dbReference type="FunFam" id="1.10.10.10:FF:000001">
    <property type="entry name" value="LysR family transcriptional regulator"/>
    <property type="match status" value="1"/>
</dbReference>
<evidence type="ECO:0000256" key="4">
    <source>
        <dbReference type="ARBA" id="ARBA00023163"/>
    </source>
</evidence>
<dbReference type="Proteomes" id="UP000095228">
    <property type="component" value="Chromosome"/>
</dbReference>
<protein>
    <submittedName>
        <fullName evidence="6">HTH-type transcriptional activator CmpR</fullName>
    </submittedName>
</protein>
<evidence type="ECO:0000256" key="1">
    <source>
        <dbReference type="ARBA" id="ARBA00009437"/>
    </source>
</evidence>
<dbReference type="SUPFAM" id="SSF53850">
    <property type="entry name" value="Periplasmic binding protein-like II"/>
    <property type="match status" value="1"/>
</dbReference>
<evidence type="ECO:0000256" key="2">
    <source>
        <dbReference type="ARBA" id="ARBA00023015"/>
    </source>
</evidence>
<dbReference type="KEGG" id="obg:Verru16b_03261"/>
<keyword evidence="3" id="KW-0238">DNA-binding</keyword>
<dbReference type="GO" id="GO:0000976">
    <property type="term" value="F:transcription cis-regulatory region binding"/>
    <property type="evidence" value="ECO:0007669"/>
    <property type="project" value="TreeGrafter"/>
</dbReference>
<feature type="domain" description="HTH lysR-type" evidence="5">
    <location>
        <begin position="6"/>
        <end position="63"/>
    </location>
</feature>
<comment type="similarity">
    <text evidence="1">Belongs to the LysR transcriptional regulatory family.</text>
</comment>
<dbReference type="Gene3D" id="3.40.190.10">
    <property type="entry name" value="Periplasmic binding protein-like II"/>
    <property type="match status" value="2"/>
</dbReference>
<organism evidence="6 7">
    <name type="scientific">Lacunisphaera limnophila</name>
    <dbReference type="NCBI Taxonomy" id="1838286"/>
    <lineage>
        <taxon>Bacteria</taxon>
        <taxon>Pseudomonadati</taxon>
        <taxon>Verrucomicrobiota</taxon>
        <taxon>Opitutia</taxon>
        <taxon>Opitutales</taxon>
        <taxon>Opitutaceae</taxon>
        <taxon>Lacunisphaera</taxon>
    </lineage>
</organism>
<dbReference type="PRINTS" id="PR00039">
    <property type="entry name" value="HTHLYSR"/>
</dbReference>